<keyword evidence="2" id="KW-1185">Reference proteome</keyword>
<accession>Q23PT7</accession>
<dbReference type="KEGG" id="tet:TTHERM_00463460"/>
<dbReference type="HOGENOM" id="CLU_1032395_0_0_1"/>
<reference evidence="2" key="1">
    <citation type="journal article" date="2006" name="PLoS Biol.">
        <title>Macronuclear genome sequence of the ciliate Tetrahymena thermophila, a model eukaryote.</title>
        <authorList>
            <person name="Eisen J.A."/>
            <person name="Coyne R.S."/>
            <person name="Wu M."/>
            <person name="Wu D."/>
            <person name="Thiagarajan M."/>
            <person name="Wortman J.R."/>
            <person name="Badger J.H."/>
            <person name="Ren Q."/>
            <person name="Amedeo P."/>
            <person name="Jones K.M."/>
            <person name="Tallon L.J."/>
            <person name="Delcher A.L."/>
            <person name="Salzberg S.L."/>
            <person name="Silva J.C."/>
            <person name="Haas B.J."/>
            <person name="Majoros W.H."/>
            <person name="Farzad M."/>
            <person name="Carlton J.M."/>
            <person name="Smith R.K. Jr."/>
            <person name="Garg J."/>
            <person name="Pearlman R.E."/>
            <person name="Karrer K.M."/>
            <person name="Sun L."/>
            <person name="Manning G."/>
            <person name="Elde N.C."/>
            <person name="Turkewitz A.P."/>
            <person name="Asai D.J."/>
            <person name="Wilkes D.E."/>
            <person name="Wang Y."/>
            <person name="Cai H."/>
            <person name="Collins K."/>
            <person name="Stewart B.A."/>
            <person name="Lee S.R."/>
            <person name="Wilamowska K."/>
            <person name="Weinberg Z."/>
            <person name="Ruzzo W.L."/>
            <person name="Wloga D."/>
            <person name="Gaertig J."/>
            <person name="Frankel J."/>
            <person name="Tsao C.-C."/>
            <person name="Gorovsky M.A."/>
            <person name="Keeling P.J."/>
            <person name="Waller R.F."/>
            <person name="Patron N.J."/>
            <person name="Cherry J.M."/>
            <person name="Stover N.A."/>
            <person name="Krieger C.J."/>
            <person name="del Toro C."/>
            <person name="Ryder H.F."/>
            <person name="Williamson S.C."/>
            <person name="Barbeau R.A."/>
            <person name="Hamilton E.P."/>
            <person name="Orias E."/>
        </authorList>
    </citation>
    <scope>NUCLEOTIDE SEQUENCE [LARGE SCALE GENOMIC DNA]</scope>
    <source>
        <strain evidence="2">SB210</strain>
    </source>
</reference>
<gene>
    <name evidence="1" type="ORF">TTHERM_00463460</name>
</gene>
<proteinExistence type="predicted"/>
<dbReference type="AlphaFoldDB" id="Q23PT7"/>
<sequence length="384" mass="46402">MQKKNLALNEQSSQFMKRLKYINMINQPKQEYFNVVLSKISLVKNALQSEQQNNINQQIQQNTQIKQQNPQQIYQKQQIQAQNKMIPELNFQQEVNIFNEKANRDKKYLFPIETQQNNQVYQNNYQSIKKQNLFENYESSPRKIQQMEFNSNVFQQDLNKEDSFDQINAGYIEFNQNQNLDLRPRNLADQFMRHSKLEQVKKPEHIQLQKEILENKDQKLLQNQNKKIKQYVKTQQEQLEDIQNNQQTLPQNQQIQNGQNLFKNIVRQEGSQQNIKQNIIQQQNKEQQKYIQNNYKNLWNDLEIEILTEILGYLKIDTAQVDQFFQNLTEDYNRKAKQKGLLQRSHKEIFEKIKHDSFLIYKHEKQKEKKTYKHLIEKSLTSFI</sequence>
<dbReference type="GeneID" id="7843628"/>
<name>Q23PT7_TETTS</name>
<evidence type="ECO:0000313" key="2">
    <source>
        <dbReference type="Proteomes" id="UP000009168"/>
    </source>
</evidence>
<organism evidence="1 2">
    <name type="scientific">Tetrahymena thermophila (strain SB210)</name>
    <dbReference type="NCBI Taxonomy" id="312017"/>
    <lineage>
        <taxon>Eukaryota</taxon>
        <taxon>Sar</taxon>
        <taxon>Alveolata</taxon>
        <taxon>Ciliophora</taxon>
        <taxon>Intramacronucleata</taxon>
        <taxon>Oligohymenophorea</taxon>
        <taxon>Hymenostomatida</taxon>
        <taxon>Tetrahymenina</taxon>
        <taxon>Tetrahymenidae</taxon>
        <taxon>Tetrahymena</taxon>
    </lineage>
</organism>
<dbReference type="Proteomes" id="UP000009168">
    <property type="component" value="Unassembled WGS sequence"/>
</dbReference>
<dbReference type="EMBL" id="GG662650">
    <property type="protein sequence ID" value="EAR98598.2"/>
    <property type="molecule type" value="Genomic_DNA"/>
</dbReference>
<dbReference type="RefSeq" id="XP_001018843.2">
    <property type="nucleotide sequence ID" value="XM_001018843.2"/>
</dbReference>
<protein>
    <submittedName>
        <fullName evidence="1">Uncharacterized protein</fullName>
    </submittedName>
</protein>
<dbReference type="InParanoid" id="Q23PT7"/>
<evidence type="ECO:0000313" key="1">
    <source>
        <dbReference type="EMBL" id="EAR98598.2"/>
    </source>
</evidence>